<keyword evidence="1" id="KW-0472">Membrane</keyword>
<evidence type="ECO:0000313" key="2">
    <source>
        <dbReference type="EMBL" id="RKS55584.1"/>
    </source>
</evidence>
<keyword evidence="1" id="KW-0812">Transmembrane</keyword>
<evidence type="ECO:0000313" key="3">
    <source>
        <dbReference type="Proteomes" id="UP000276282"/>
    </source>
</evidence>
<dbReference type="OrthoDB" id="977357at2"/>
<reference evidence="2 3" key="1">
    <citation type="submission" date="2018-10" db="EMBL/GenBank/DDBJ databases">
        <title>Genomic Encyclopedia of Archaeal and Bacterial Type Strains, Phase II (KMG-II): from individual species to whole genera.</title>
        <authorList>
            <person name="Goeker M."/>
        </authorList>
    </citation>
    <scope>NUCLEOTIDE SEQUENCE [LARGE SCALE GENOMIC DNA]</scope>
    <source>
        <strain evidence="2 3">DSM 19839</strain>
    </source>
</reference>
<keyword evidence="3" id="KW-1185">Reference proteome</keyword>
<keyword evidence="1" id="KW-1133">Transmembrane helix</keyword>
<feature type="transmembrane region" description="Helical" evidence="1">
    <location>
        <begin position="6"/>
        <end position="25"/>
    </location>
</feature>
<dbReference type="RefSeq" id="WP_121344384.1">
    <property type="nucleotide sequence ID" value="NZ_RBLG01000001.1"/>
</dbReference>
<feature type="transmembrane region" description="Helical" evidence="1">
    <location>
        <begin position="103"/>
        <end position="120"/>
    </location>
</feature>
<proteinExistence type="predicted"/>
<gene>
    <name evidence="2" type="ORF">BC962_0551</name>
</gene>
<dbReference type="EMBL" id="RBLG01000001">
    <property type="protein sequence ID" value="RKS55584.1"/>
    <property type="molecule type" value="Genomic_DNA"/>
</dbReference>
<feature type="transmembrane region" description="Helical" evidence="1">
    <location>
        <begin position="70"/>
        <end position="91"/>
    </location>
</feature>
<organism evidence="2 3">
    <name type="scientific">Gillisia mitskevichiae</name>
    <dbReference type="NCBI Taxonomy" id="270921"/>
    <lineage>
        <taxon>Bacteria</taxon>
        <taxon>Pseudomonadati</taxon>
        <taxon>Bacteroidota</taxon>
        <taxon>Flavobacteriia</taxon>
        <taxon>Flavobacteriales</taxon>
        <taxon>Flavobacteriaceae</taxon>
        <taxon>Gillisia</taxon>
    </lineage>
</organism>
<evidence type="ECO:0000256" key="1">
    <source>
        <dbReference type="SAM" id="Phobius"/>
    </source>
</evidence>
<name>A0A495PWQ8_9FLAO</name>
<comment type="caution">
    <text evidence="2">The sequence shown here is derived from an EMBL/GenBank/DDBJ whole genome shotgun (WGS) entry which is preliminary data.</text>
</comment>
<accession>A0A495PWQ8</accession>
<dbReference type="AlphaFoldDB" id="A0A495PWQ8"/>
<protein>
    <submittedName>
        <fullName evidence="2">Uncharacterized protein</fullName>
    </submittedName>
</protein>
<dbReference type="Proteomes" id="UP000276282">
    <property type="component" value="Unassembled WGS sequence"/>
</dbReference>
<sequence>MNLKYIIEICIGIDIAIIGIAYPIIIDKISNIGNRYDSNYLSEVFEQEFPQRAYGRILPFRSRKVTTFEWLLFFTIASFAFLIAGAEPLFWKNSIWMQNSAKLLTLTLTFFLVISFIIWLDKIALYNGKPARLLKYLIAKYQLISKESRYKENLINSLNEIAYFAVEKEDIHLQEELSKFYTEEFIKIRHNHNSSEALEYPFYFYDVTRKLIKKLLRKEVSELDRLTSPAVSNWWLLGQDFQEIPISEKTYDSMWGNIYQISDNAKFIKEHWSTAHQYYRFQLGRKTGKYNIDIRDYENKEEIEIRESEQIRFLEFHYALGGLLLYRQNNNGLKRILNFTQSQPPDYYLLPNSMYDIFYWFAYFKEGYVNRVTPTDFKYPFPDIDNLGLSRQITFWICQYVCLLFIRQFFLQPYYTFHQFTEQPRLPNKVLELLKWKDALDYFKFCLNKILENKDLLDLLGYNLSDAIFEDIEGFEPELRIRIEEQIQQNRTNAPLSDNKINQFLASSSTMIDDAFNQYSLIINKDDFANDEPVMRFGLNGGSILFRKEGFTEGDIPHLNYDSIFAQQIIYDQINRYIPNSFLGARTRRYLIDRENFEDAFKRLKYDKEKHLIVGFGFFDNGLVEIPDFLENMIRLTSPVFTNVLFVLPKTDLPRINHPDLKADEIKELRLEPIIPDRNVYASVIDLNLDENSELRQRWNTNENQNPAESVQLTIAFIAEIIWRQNRDVVQLNITSPLREQGIKNDLSDIVPFKTIEND</sequence>